<name>A0ABT2FSJ6_9CORY</name>
<evidence type="ECO:0000313" key="4">
    <source>
        <dbReference type="Proteomes" id="UP001205965"/>
    </source>
</evidence>
<dbReference type="RefSeq" id="WP_259426219.1">
    <property type="nucleotide sequence ID" value="NZ_JANWTC010000001.1"/>
</dbReference>
<sequence length="159" mass="17191">MTTQVETGITENRRRHGLYRYCDQIGGVALLIFFAVFGIASLPLEFGSFASPGPGLWPRLLIITGIIAAVAIAAFGRDSIVPSEQASKAKLLLYGGGIFLLPVMYNYIGFLIPAMLTLVVLFYFDSTLNLIKSVVLAAVVVTALYALFSYGLSLPLRPI</sequence>
<evidence type="ECO:0000256" key="1">
    <source>
        <dbReference type="SAM" id="Phobius"/>
    </source>
</evidence>
<accession>A0ABT2FSJ6</accession>
<feature type="transmembrane region" description="Helical" evidence="1">
    <location>
        <begin position="97"/>
        <end position="124"/>
    </location>
</feature>
<reference evidence="3 4" key="1">
    <citation type="submission" date="2022-08" db="EMBL/GenBank/DDBJ databases">
        <title>YIM 101645 draft genome.</title>
        <authorList>
            <person name="Chen X."/>
        </authorList>
    </citation>
    <scope>NUCLEOTIDE SEQUENCE [LARGE SCALE GENOMIC DNA]</scope>
    <source>
        <strain evidence="3 4">YIM 101645</strain>
    </source>
</reference>
<evidence type="ECO:0000313" key="3">
    <source>
        <dbReference type="EMBL" id="MCS5478176.1"/>
    </source>
</evidence>
<keyword evidence="1" id="KW-1133">Transmembrane helix</keyword>
<organism evidence="3 4">
    <name type="scientific">Corynebacterium lemuris</name>
    <dbReference type="NCBI Taxonomy" id="1859292"/>
    <lineage>
        <taxon>Bacteria</taxon>
        <taxon>Bacillati</taxon>
        <taxon>Actinomycetota</taxon>
        <taxon>Actinomycetes</taxon>
        <taxon>Mycobacteriales</taxon>
        <taxon>Corynebacteriaceae</taxon>
        <taxon>Corynebacterium</taxon>
    </lineage>
</organism>
<feature type="domain" description="DUF1468" evidence="2">
    <location>
        <begin position="26"/>
        <end position="156"/>
    </location>
</feature>
<comment type="caution">
    <text evidence="3">The sequence shown here is derived from an EMBL/GenBank/DDBJ whole genome shotgun (WGS) entry which is preliminary data.</text>
</comment>
<dbReference type="Pfam" id="PF07331">
    <property type="entry name" value="TctB"/>
    <property type="match status" value="1"/>
</dbReference>
<dbReference type="EMBL" id="JANWTC010000001">
    <property type="protein sequence ID" value="MCS5478176.1"/>
    <property type="molecule type" value="Genomic_DNA"/>
</dbReference>
<dbReference type="InterPro" id="IPR009936">
    <property type="entry name" value="DUF1468"/>
</dbReference>
<protein>
    <submittedName>
        <fullName evidence="3">Tripartite tricarboxylate transporter TctB family protein</fullName>
    </submittedName>
</protein>
<proteinExistence type="predicted"/>
<keyword evidence="1" id="KW-0812">Transmembrane</keyword>
<dbReference type="Proteomes" id="UP001205965">
    <property type="component" value="Unassembled WGS sequence"/>
</dbReference>
<feature type="transmembrane region" description="Helical" evidence="1">
    <location>
        <begin position="21"/>
        <end position="44"/>
    </location>
</feature>
<evidence type="ECO:0000259" key="2">
    <source>
        <dbReference type="Pfam" id="PF07331"/>
    </source>
</evidence>
<feature type="transmembrane region" description="Helical" evidence="1">
    <location>
        <begin position="130"/>
        <end position="152"/>
    </location>
</feature>
<gene>
    <name evidence="3" type="ORF">NYP18_00715</name>
</gene>
<feature type="transmembrane region" description="Helical" evidence="1">
    <location>
        <begin position="56"/>
        <end position="76"/>
    </location>
</feature>
<keyword evidence="1" id="KW-0472">Membrane</keyword>
<keyword evidence="4" id="KW-1185">Reference proteome</keyword>